<reference evidence="1 2" key="1">
    <citation type="submission" date="2023-08" db="EMBL/GenBank/DDBJ databases">
        <title>Comparative genomics and taxonomic characterization of three novel marine species of genus Marivirga.</title>
        <authorList>
            <person name="Muhammad N."/>
            <person name="Kim S.-G."/>
        </authorList>
    </citation>
    <scope>NUCLEOTIDE SEQUENCE [LARGE SCALE GENOMIC DNA]</scope>
    <source>
        <strain evidence="1 2">BDSF4-3</strain>
    </source>
</reference>
<evidence type="ECO:0000313" key="2">
    <source>
        <dbReference type="Proteomes" id="UP001230496"/>
    </source>
</evidence>
<accession>A0AA49JBX5</accession>
<organism evidence="1 2">
    <name type="scientific">Marivirga salinarum</name>
    <dbReference type="NCBI Taxonomy" id="3059078"/>
    <lineage>
        <taxon>Bacteria</taxon>
        <taxon>Pseudomonadati</taxon>
        <taxon>Bacteroidota</taxon>
        <taxon>Cytophagia</taxon>
        <taxon>Cytophagales</taxon>
        <taxon>Marivirgaceae</taxon>
        <taxon>Marivirga</taxon>
    </lineage>
</organism>
<protein>
    <submittedName>
        <fullName evidence="1">Uncharacterized protein</fullName>
    </submittedName>
</protein>
<dbReference type="EMBL" id="CP129971">
    <property type="protein sequence ID" value="WKK77044.1"/>
    <property type="molecule type" value="Genomic_DNA"/>
</dbReference>
<dbReference type="KEGG" id="msaa:QYS49_07400"/>
<keyword evidence="2" id="KW-1185">Reference proteome</keyword>
<name>A0AA49JBX5_9BACT</name>
<dbReference type="AlphaFoldDB" id="A0AA49JBX5"/>
<gene>
    <name evidence="1" type="ORF">QYS49_07400</name>
</gene>
<dbReference type="RefSeq" id="WP_308349941.1">
    <property type="nucleotide sequence ID" value="NZ_CP129971.1"/>
</dbReference>
<proteinExistence type="predicted"/>
<sequence length="52" mass="6147">MAVQIKKEIVNQKKYKITKSGTFYIDQKDIIKSDRFKQIVHRLKPVSKLKKG</sequence>
<dbReference type="Proteomes" id="UP001230496">
    <property type="component" value="Chromosome"/>
</dbReference>
<evidence type="ECO:0000313" key="1">
    <source>
        <dbReference type="EMBL" id="WKK77044.1"/>
    </source>
</evidence>